<evidence type="ECO:0000313" key="1">
    <source>
        <dbReference type="EMBL" id="KAK9775295.1"/>
    </source>
</evidence>
<evidence type="ECO:0000313" key="2">
    <source>
        <dbReference type="Proteomes" id="UP001465668"/>
    </source>
</evidence>
<sequence length="299" mass="33382">MDPKFKSLVYRLRRTPYEIDERGTVTELSSRALGIPVLDGQVCSLATIIDGISTRGSPVATVMFSKAPPKLIQTHANQNQQELRLHSSQKTLVLDSHFIGITPLNEVVAPSKHESIFIAIPELPSDPFGSCQPSGGVKTFTWLRDTLPKRLPNTKAWFFGYDTQSTDSTSFQNMPKLLTLLLTNSSRPRRYCVETSDSELGKEERAACPYCAPHERAIMFGVPNLGIDQTSLLSLVKGQLNEELGQDFARGSEFLDDLDKQFLGHQSNEKLKVFWVYETLTSSTAVVSGQPFRLILRDF</sequence>
<dbReference type="EMBL" id="JARVKM010000035">
    <property type="protein sequence ID" value="KAK9775295.1"/>
    <property type="molecule type" value="Genomic_DNA"/>
</dbReference>
<accession>A0ABR2XNP4</accession>
<gene>
    <name evidence="1" type="ORF">SCAR479_07971</name>
</gene>
<dbReference type="Proteomes" id="UP001465668">
    <property type="component" value="Unassembled WGS sequence"/>
</dbReference>
<organism evidence="1 2">
    <name type="scientific">Seiridium cardinale</name>
    <dbReference type="NCBI Taxonomy" id="138064"/>
    <lineage>
        <taxon>Eukaryota</taxon>
        <taxon>Fungi</taxon>
        <taxon>Dikarya</taxon>
        <taxon>Ascomycota</taxon>
        <taxon>Pezizomycotina</taxon>
        <taxon>Sordariomycetes</taxon>
        <taxon>Xylariomycetidae</taxon>
        <taxon>Amphisphaeriales</taxon>
        <taxon>Sporocadaceae</taxon>
        <taxon>Seiridium</taxon>
    </lineage>
</organism>
<reference evidence="1 2" key="1">
    <citation type="submission" date="2024-02" db="EMBL/GenBank/DDBJ databases">
        <title>First draft genome assembly of two strains of Seiridium cardinale.</title>
        <authorList>
            <person name="Emiliani G."/>
            <person name="Scali E."/>
        </authorList>
    </citation>
    <scope>NUCLEOTIDE SEQUENCE [LARGE SCALE GENOMIC DNA]</scope>
    <source>
        <strain evidence="1 2">BM-138-000479</strain>
    </source>
</reference>
<protein>
    <submittedName>
        <fullName evidence="1">NACHT domain-containing protein</fullName>
    </submittedName>
</protein>
<keyword evidence="2" id="KW-1185">Reference proteome</keyword>
<name>A0ABR2XNP4_9PEZI</name>
<proteinExistence type="predicted"/>
<comment type="caution">
    <text evidence="1">The sequence shown here is derived from an EMBL/GenBank/DDBJ whole genome shotgun (WGS) entry which is preliminary data.</text>
</comment>